<evidence type="ECO:0000256" key="1">
    <source>
        <dbReference type="ARBA" id="ARBA00004255"/>
    </source>
</evidence>
<dbReference type="InterPro" id="IPR038261">
    <property type="entry name" value="GPP34-like_sf"/>
</dbReference>
<dbReference type="PANTHER" id="PTHR12704">
    <property type="entry name" value="TRANS-GOLGI PROTEIN GMX33"/>
    <property type="match status" value="1"/>
</dbReference>
<dbReference type="RefSeq" id="WP_155353280.1">
    <property type="nucleotide sequence ID" value="NZ_BAAAHL010000012.1"/>
</dbReference>
<comment type="subcellular location">
    <subcellularLocation>
        <location evidence="1">Golgi apparatus membrane</location>
        <topology evidence="1">Peripheral membrane protein</topology>
        <orientation evidence="1">Cytoplasmic side</orientation>
    </subcellularLocation>
</comment>
<organism evidence="5 6">
    <name type="scientific">Acrocarpospora macrocephala</name>
    <dbReference type="NCBI Taxonomy" id="150177"/>
    <lineage>
        <taxon>Bacteria</taxon>
        <taxon>Bacillati</taxon>
        <taxon>Actinomycetota</taxon>
        <taxon>Actinomycetes</taxon>
        <taxon>Streptosporangiales</taxon>
        <taxon>Streptosporangiaceae</taxon>
        <taxon>Acrocarpospora</taxon>
    </lineage>
</organism>
<proteinExistence type="predicted"/>
<dbReference type="AlphaFoldDB" id="A0A5M3WFU1"/>
<keyword evidence="3" id="KW-0446">Lipid-binding</keyword>
<dbReference type="EMBL" id="BLAE01000006">
    <property type="protein sequence ID" value="GES07596.1"/>
    <property type="molecule type" value="Genomic_DNA"/>
</dbReference>
<protein>
    <recommendedName>
        <fullName evidence="7">GPP34 family phosphoprotein</fullName>
    </recommendedName>
</protein>
<dbReference type="PANTHER" id="PTHR12704:SF2">
    <property type="entry name" value="GOLGI PHOSPHOPROTEIN 3 HOMOLOG SAURON"/>
    <property type="match status" value="1"/>
</dbReference>
<keyword evidence="6" id="KW-1185">Reference proteome</keyword>
<evidence type="ECO:0000313" key="5">
    <source>
        <dbReference type="EMBL" id="GES07596.1"/>
    </source>
</evidence>
<dbReference type="Proteomes" id="UP000331127">
    <property type="component" value="Unassembled WGS sequence"/>
</dbReference>
<reference evidence="5 6" key="1">
    <citation type="submission" date="2019-10" db="EMBL/GenBank/DDBJ databases">
        <title>Whole genome shotgun sequence of Acrocarpospora macrocephala NBRC 16266.</title>
        <authorList>
            <person name="Ichikawa N."/>
            <person name="Kimura A."/>
            <person name="Kitahashi Y."/>
            <person name="Komaki H."/>
            <person name="Oguchi A."/>
        </authorList>
    </citation>
    <scope>NUCLEOTIDE SEQUENCE [LARGE SCALE GENOMIC DNA]</scope>
    <source>
        <strain evidence="5 6">NBRC 16266</strain>
    </source>
</reference>
<evidence type="ECO:0000256" key="3">
    <source>
        <dbReference type="ARBA" id="ARBA00023121"/>
    </source>
</evidence>
<dbReference type="Pfam" id="PF05719">
    <property type="entry name" value="GPP34"/>
    <property type="match status" value="1"/>
</dbReference>
<name>A0A5M3WFU1_9ACTN</name>
<dbReference type="OrthoDB" id="4962633at2"/>
<dbReference type="GO" id="GO:0048194">
    <property type="term" value="P:Golgi vesicle budding"/>
    <property type="evidence" value="ECO:0007669"/>
    <property type="project" value="TreeGrafter"/>
</dbReference>
<evidence type="ECO:0008006" key="7">
    <source>
        <dbReference type="Google" id="ProtNLM"/>
    </source>
</evidence>
<evidence type="ECO:0000256" key="4">
    <source>
        <dbReference type="ARBA" id="ARBA00023136"/>
    </source>
</evidence>
<keyword evidence="4" id="KW-0472">Membrane</keyword>
<dbReference type="GO" id="GO:0007030">
    <property type="term" value="P:Golgi organization"/>
    <property type="evidence" value="ECO:0007669"/>
    <property type="project" value="TreeGrafter"/>
</dbReference>
<dbReference type="GO" id="GO:0005829">
    <property type="term" value="C:cytosol"/>
    <property type="evidence" value="ECO:0007669"/>
    <property type="project" value="TreeGrafter"/>
</dbReference>
<comment type="caution">
    <text evidence="5">The sequence shown here is derived from an EMBL/GenBank/DDBJ whole genome shotgun (WGS) entry which is preliminary data.</text>
</comment>
<dbReference type="InterPro" id="IPR008628">
    <property type="entry name" value="GPP34-like"/>
</dbReference>
<gene>
    <name evidence="5" type="ORF">Amac_011910</name>
</gene>
<evidence type="ECO:0000256" key="2">
    <source>
        <dbReference type="ARBA" id="ARBA00023034"/>
    </source>
</evidence>
<accession>A0A5M3WFU1</accession>
<dbReference type="GO" id="GO:0012505">
    <property type="term" value="C:endomembrane system"/>
    <property type="evidence" value="ECO:0007669"/>
    <property type="project" value="UniProtKB-ARBA"/>
</dbReference>
<keyword evidence="2" id="KW-0333">Golgi apparatus</keyword>
<evidence type="ECO:0000313" key="6">
    <source>
        <dbReference type="Proteomes" id="UP000331127"/>
    </source>
</evidence>
<dbReference type="GO" id="GO:0070273">
    <property type="term" value="F:phosphatidylinositol-4-phosphate binding"/>
    <property type="evidence" value="ECO:0007669"/>
    <property type="project" value="InterPro"/>
</dbReference>
<sequence length="216" mass="22918">MSAIAEDVLLLAYREDKGTPLISAGELDLALAGALLAELAIADRIAVQDKTLVVVNPAPVGDAELDAVLARIVTENQKKPRKPSWFVSKLSSDKLRKRLLAGLAERGILSEQQRKLLGIFPTKRYPELDGSVERDLRQRVQSVLAGADPDERIGVLIALMHACKLARKAFPEADKERIKEVAAGAWAADAVRATIEAVNAAVMAAVIAAAVAGGAG</sequence>
<dbReference type="Gene3D" id="1.10.3630.10">
    <property type="entry name" value="yeast vps74-n-term truncation variant domain like"/>
    <property type="match status" value="1"/>
</dbReference>
<dbReference type="GO" id="GO:0043001">
    <property type="term" value="P:Golgi to plasma membrane protein transport"/>
    <property type="evidence" value="ECO:0007669"/>
    <property type="project" value="TreeGrafter"/>
</dbReference>
<dbReference type="GO" id="GO:0006890">
    <property type="term" value="P:retrograde vesicle-mediated transport, Golgi to endoplasmic reticulum"/>
    <property type="evidence" value="ECO:0007669"/>
    <property type="project" value="TreeGrafter"/>
</dbReference>